<evidence type="ECO:0000313" key="2">
    <source>
        <dbReference type="Proteomes" id="UP000663879"/>
    </source>
</evidence>
<comment type="caution">
    <text evidence="1">The sequence shown here is derived from an EMBL/GenBank/DDBJ whole genome shotgun (WGS) entry which is preliminary data.</text>
</comment>
<gene>
    <name evidence="1" type="ORF">OXX778_LOCUS16462</name>
</gene>
<keyword evidence="2" id="KW-1185">Reference proteome</keyword>
<dbReference type="PANTHER" id="PTHR46270">
    <property type="entry name" value="ARMADILLO-TYPE FOLD-RELATED"/>
    <property type="match status" value="1"/>
</dbReference>
<dbReference type="EMBL" id="CAJNOC010003895">
    <property type="protein sequence ID" value="CAF1002161.1"/>
    <property type="molecule type" value="Genomic_DNA"/>
</dbReference>
<protein>
    <submittedName>
        <fullName evidence="1">Uncharacterized protein</fullName>
    </submittedName>
</protein>
<dbReference type="Proteomes" id="UP000663879">
    <property type="component" value="Unassembled WGS sequence"/>
</dbReference>
<evidence type="ECO:0000313" key="1">
    <source>
        <dbReference type="EMBL" id="CAF1002161.1"/>
    </source>
</evidence>
<proteinExistence type="predicted"/>
<reference evidence="1" key="1">
    <citation type="submission" date="2021-02" db="EMBL/GenBank/DDBJ databases">
        <authorList>
            <person name="Nowell W R."/>
        </authorList>
    </citation>
    <scope>NUCLEOTIDE SEQUENCE</scope>
    <source>
        <strain evidence="1">Ploen Becks lab</strain>
    </source>
</reference>
<dbReference type="AlphaFoldDB" id="A0A814GX71"/>
<accession>A0A814GX71</accession>
<name>A0A814GX71_9BILA</name>
<organism evidence="1 2">
    <name type="scientific">Brachionus calyciflorus</name>
    <dbReference type="NCBI Taxonomy" id="104777"/>
    <lineage>
        <taxon>Eukaryota</taxon>
        <taxon>Metazoa</taxon>
        <taxon>Spiralia</taxon>
        <taxon>Gnathifera</taxon>
        <taxon>Rotifera</taxon>
        <taxon>Eurotatoria</taxon>
        <taxon>Monogononta</taxon>
        <taxon>Pseudotrocha</taxon>
        <taxon>Ploima</taxon>
        <taxon>Brachionidae</taxon>
        <taxon>Brachionus</taxon>
    </lineage>
</organism>
<dbReference type="PANTHER" id="PTHR46270:SF2">
    <property type="entry name" value="TIR DOMAIN-CONTAINING PROTEIN"/>
    <property type="match status" value="1"/>
</dbReference>
<sequence length="137" mass="16307">MQKSYENVKGWLGIIIGDKIFVNFTKYDFDECMKRLSGEIRNLSVEENKEMPKDEIKKISVENWDDAKCKEWFDQNGLNMNIYKKFNPCNGIMLQQLYEMRCDAPEFFYQTLNSFEGVDMTSILNFTYSLKKLFDLK</sequence>
<dbReference type="OrthoDB" id="2148946at2759"/>